<feature type="non-terminal residue" evidence="2">
    <location>
        <position position="32"/>
    </location>
</feature>
<keyword evidence="1" id="KW-0472">Membrane</keyword>
<organism evidence="2">
    <name type="scientific">marine sediment metagenome</name>
    <dbReference type="NCBI Taxonomy" id="412755"/>
    <lineage>
        <taxon>unclassified sequences</taxon>
        <taxon>metagenomes</taxon>
        <taxon>ecological metagenomes</taxon>
    </lineage>
</organism>
<gene>
    <name evidence="2" type="ORF">LCGC14_1527850</name>
</gene>
<comment type="caution">
    <text evidence="2">The sequence shown here is derived from an EMBL/GenBank/DDBJ whole genome shotgun (WGS) entry which is preliminary data.</text>
</comment>
<keyword evidence="1" id="KW-1133">Transmembrane helix</keyword>
<dbReference type="AlphaFoldDB" id="A0A0F9LXQ3"/>
<evidence type="ECO:0000313" key="2">
    <source>
        <dbReference type="EMBL" id="KKM61822.1"/>
    </source>
</evidence>
<dbReference type="EMBL" id="LAZR01011413">
    <property type="protein sequence ID" value="KKM61822.1"/>
    <property type="molecule type" value="Genomic_DNA"/>
</dbReference>
<evidence type="ECO:0000256" key="1">
    <source>
        <dbReference type="SAM" id="Phobius"/>
    </source>
</evidence>
<accession>A0A0F9LXQ3</accession>
<proteinExistence type="predicted"/>
<feature type="transmembrane region" description="Helical" evidence="1">
    <location>
        <begin position="7"/>
        <end position="26"/>
    </location>
</feature>
<sequence>MRFSKLIKYFLIMTMFIMLIISPAIISVGNTS</sequence>
<keyword evidence="1" id="KW-0812">Transmembrane</keyword>
<protein>
    <submittedName>
        <fullName evidence="2">Uncharacterized protein</fullName>
    </submittedName>
</protein>
<reference evidence="2" key="1">
    <citation type="journal article" date="2015" name="Nature">
        <title>Complex archaea that bridge the gap between prokaryotes and eukaryotes.</title>
        <authorList>
            <person name="Spang A."/>
            <person name="Saw J.H."/>
            <person name="Jorgensen S.L."/>
            <person name="Zaremba-Niedzwiedzka K."/>
            <person name="Martijn J."/>
            <person name="Lind A.E."/>
            <person name="van Eijk R."/>
            <person name="Schleper C."/>
            <person name="Guy L."/>
            <person name="Ettema T.J."/>
        </authorList>
    </citation>
    <scope>NUCLEOTIDE SEQUENCE</scope>
</reference>
<name>A0A0F9LXQ3_9ZZZZ</name>